<protein>
    <submittedName>
        <fullName evidence="4">Putative sulfotransferase</fullName>
    </submittedName>
</protein>
<dbReference type="Pfam" id="PF00685">
    <property type="entry name" value="Sulfotransfer_1"/>
    <property type="match status" value="1"/>
</dbReference>
<accession>A0A131XIY8</accession>
<proteinExistence type="evidence at transcript level"/>
<dbReference type="EMBL" id="GEFH01002945">
    <property type="protein sequence ID" value="JAP65636.1"/>
    <property type="molecule type" value="mRNA"/>
</dbReference>
<feature type="domain" description="Sulfotransferase" evidence="3">
    <location>
        <begin position="39"/>
        <end position="307"/>
    </location>
</feature>
<evidence type="ECO:0000259" key="3">
    <source>
        <dbReference type="Pfam" id="PF00685"/>
    </source>
</evidence>
<dbReference type="SUPFAM" id="SSF52540">
    <property type="entry name" value="P-loop containing nucleoside triphosphate hydrolases"/>
    <property type="match status" value="1"/>
</dbReference>
<dbReference type="InterPro" id="IPR000863">
    <property type="entry name" value="Sulfotransferase_dom"/>
</dbReference>
<dbReference type="AlphaFoldDB" id="A0A131XIY8"/>
<name>A0A131XIY8_9ACAR</name>
<sequence length="321" mass="37987">MEWKDRFYQQYHEVDGFYISKSFPVECVRSALSYKVQPGDLFIVSYPKCGTTWMQHIVYNIINHHPPPQNQLLSWMEMPFLEAQGAESVEDMKKPGPMKTHMSFRFQPYSKEAKYIYVARNPYDCCVSYFYHTRDMPEYHFQDGTFDQFFEMFLEGKVDFGDYFDHLLSWYEHRHDPNVLFVTYEQLKKDIRSWVLKIADFVGEEYGKKLRDDQSLFENVLTNISVKSMKECVNESMQTSFDILKNAIGGKVPKWVALLKESVGAEAFEKPMCGDFVRKGVVGDWRNHFSEEQVKKLQKKIEQRTRGSEVMNLWKDVDIPH</sequence>
<evidence type="ECO:0000256" key="1">
    <source>
        <dbReference type="ARBA" id="ARBA00005771"/>
    </source>
</evidence>
<dbReference type="Gene3D" id="3.40.50.300">
    <property type="entry name" value="P-loop containing nucleotide triphosphate hydrolases"/>
    <property type="match status" value="1"/>
</dbReference>
<dbReference type="PANTHER" id="PTHR11783">
    <property type="entry name" value="SULFOTRANSFERASE SULT"/>
    <property type="match status" value="1"/>
</dbReference>
<evidence type="ECO:0000256" key="2">
    <source>
        <dbReference type="ARBA" id="ARBA00022679"/>
    </source>
</evidence>
<reference evidence="4" key="1">
    <citation type="journal article" date="2017" name="Ticks Tick Borne Dis.">
        <title>An insight into the sialome of Hyalomma excavatum.</title>
        <authorList>
            <person name="Ribeiro J.M."/>
            <person name="Slovak M."/>
            <person name="Francischetti I.M."/>
        </authorList>
    </citation>
    <scope>NUCLEOTIDE SEQUENCE</scope>
    <source>
        <strain evidence="4">Samish</strain>
        <tissue evidence="4">Salivary glands</tissue>
    </source>
</reference>
<evidence type="ECO:0000313" key="4">
    <source>
        <dbReference type="EMBL" id="JAP65636.1"/>
    </source>
</evidence>
<dbReference type="InterPro" id="IPR027417">
    <property type="entry name" value="P-loop_NTPase"/>
</dbReference>
<organism evidence="4">
    <name type="scientific">Hyalomma excavatum</name>
    <dbReference type="NCBI Taxonomy" id="257692"/>
    <lineage>
        <taxon>Eukaryota</taxon>
        <taxon>Metazoa</taxon>
        <taxon>Ecdysozoa</taxon>
        <taxon>Arthropoda</taxon>
        <taxon>Chelicerata</taxon>
        <taxon>Arachnida</taxon>
        <taxon>Acari</taxon>
        <taxon>Parasitiformes</taxon>
        <taxon>Ixodida</taxon>
        <taxon>Ixodoidea</taxon>
        <taxon>Ixodidae</taxon>
        <taxon>Hyalomminae</taxon>
        <taxon>Hyalomma</taxon>
    </lineage>
</organism>
<comment type="similarity">
    <text evidence="1">Belongs to the sulfotransferase 1 family.</text>
</comment>
<keyword evidence="2 4" id="KW-0808">Transferase</keyword>
<dbReference type="GO" id="GO:0008146">
    <property type="term" value="F:sulfotransferase activity"/>
    <property type="evidence" value="ECO:0007669"/>
    <property type="project" value="InterPro"/>
</dbReference>